<dbReference type="EMBL" id="JAQYXP010000002">
    <property type="protein sequence ID" value="MEN3235813.1"/>
    <property type="molecule type" value="Genomic_DNA"/>
</dbReference>
<gene>
    <name evidence="1" type="ORF">PUR29_19845</name>
</gene>
<sequence>MKVFALVSDWIFLSPVAARSQVTAPDPAKTDSVDAIESRVDAPTFTGFAFSLHGKEKIARKCKWIKNFGEKSHHHRMPAARALHDRVAFAKLSKSLICRIFCDEPVSTSSENALGRLRWRDITRPGASR</sequence>
<dbReference type="Proteomes" id="UP001407347">
    <property type="component" value="Unassembled WGS sequence"/>
</dbReference>
<accession>A0ABU9ZWM6</accession>
<protein>
    <recommendedName>
        <fullName evidence="3">Secreted protein</fullName>
    </recommendedName>
</protein>
<dbReference type="RefSeq" id="WP_145984728.1">
    <property type="nucleotide sequence ID" value="NZ_JAQYXP010000002.1"/>
</dbReference>
<evidence type="ECO:0008006" key="3">
    <source>
        <dbReference type="Google" id="ProtNLM"/>
    </source>
</evidence>
<evidence type="ECO:0000313" key="2">
    <source>
        <dbReference type="Proteomes" id="UP001407347"/>
    </source>
</evidence>
<proteinExistence type="predicted"/>
<evidence type="ECO:0000313" key="1">
    <source>
        <dbReference type="EMBL" id="MEN3235813.1"/>
    </source>
</evidence>
<name>A0ABU9ZWM6_9HYPH</name>
<reference evidence="1 2" key="1">
    <citation type="journal article" date="2023" name="PLoS ONE">
        <title>Complete genome assembly of Hawai'i environmental nontuberculous mycobacteria reveals unexpected co-isolation with methylobacteria.</title>
        <authorList>
            <person name="Hendrix J."/>
            <person name="Epperson L.E."/>
            <person name="Tong E.I."/>
            <person name="Chan Y.L."/>
            <person name="Hasan N.A."/>
            <person name="Dawrs S.N."/>
            <person name="Norton G.J."/>
            <person name="Virdi R."/>
            <person name="Crooks J.L."/>
            <person name="Chan E.D."/>
            <person name="Honda J.R."/>
            <person name="Strong M."/>
        </authorList>
    </citation>
    <scope>NUCLEOTIDE SEQUENCE [LARGE SCALE GENOMIC DNA]</scope>
    <source>
        <strain evidence="1 2">NJH_HI04-1</strain>
    </source>
</reference>
<comment type="caution">
    <text evidence="1">The sequence shown here is derived from an EMBL/GenBank/DDBJ whole genome shotgun (WGS) entry which is preliminary data.</text>
</comment>
<organism evidence="1 2">
    <name type="scientific">Methylobacterium ajmalii</name>
    <dbReference type="NCBI Taxonomy" id="2738439"/>
    <lineage>
        <taxon>Bacteria</taxon>
        <taxon>Pseudomonadati</taxon>
        <taxon>Pseudomonadota</taxon>
        <taxon>Alphaproteobacteria</taxon>
        <taxon>Hyphomicrobiales</taxon>
        <taxon>Methylobacteriaceae</taxon>
        <taxon>Methylobacterium</taxon>
    </lineage>
</organism>
<keyword evidence="2" id="KW-1185">Reference proteome</keyword>